<reference evidence="1" key="1">
    <citation type="journal article" date="2019" name="Sci. Rep.">
        <title>Draft genome of Tanacetum cinerariifolium, the natural source of mosquito coil.</title>
        <authorList>
            <person name="Yamashiro T."/>
            <person name="Shiraishi A."/>
            <person name="Satake H."/>
            <person name="Nakayama K."/>
        </authorList>
    </citation>
    <scope>NUCLEOTIDE SEQUENCE</scope>
</reference>
<accession>A0A699TEU6</accession>
<evidence type="ECO:0000313" key="1">
    <source>
        <dbReference type="EMBL" id="GFD07054.1"/>
    </source>
</evidence>
<organism evidence="1">
    <name type="scientific">Tanacetum cinerariifolium</name>
    <name type="common">Dalmatian daisy</name>
    <name type="synonym">Chrysanthemum cinerariifolium</name>
    <dbReference type="NCBI Taxonomy" id="118510"/>
    <lineage>
        <taxon>Eukaryota</taxon>
        <taxon>Viridiplantae</taxon>
        <taxon>Streptophyta</taxon>
        <taxon>Embryophyta</taxon>
        <taxon>Tracheophyta</taxon>
        <taxon>Spermatophyta</taxon>
        <taxon>Magnoliopsida</taxon>
        <taxon>eudicotyledons</taxon>
        <taxon>Gunneridae</taxon>
        <taxon>Pentapetalae</taxon>
        <taxon>asterids</taxon>
        <taxon>campanulids</taxon>
        <taxon>Asterales</taxon>
        <taxon>Asteraceae</taxon>
        <taxon>Asteroideae</taxon>
        <taxon>Anthemideae</taxon>
        <taxon>Anthemidinae</taxon>
        <taxon>Tanacetum</taxon>
    </lineage>
</organism>
<dbReference type="AlphaFoldDB" id="A0A699TEU6"/>
<sequence length="143" mass="15227">MRAAPVVVAAAKARLVAGGQFLSRGGAGALGILPAVDGNAIARAHDGAEQRVFKERALGQKGDGLVALHSRHERVHERIGVVATQHEGAWQAQALAVAHFEAPKKHAQPEAHHRLHDGVEKHRLASLHQKRPTTYAAGLFCTC</sequence>
<name>A0A699TEU6_TANCI</name>
<gene>
    <name evidence="1" type="ORF">Tci_879023</name>
</gene>
<proteinExistence type="predicted"/>
<protein>
    <submittedName>
        <fullName evidence="1">Uncharacterized protein</fullName>
    </submittedName>
</protein>
<comment type="caution">
    <text evidence="1">The sequence shown here is derived from an EMBL/GenBank/DDBJ whole genome shotgun (WGS) entry which is preliminary data.</text>
</comment>
<dbReference type="EMBL" id="BKCJ011229042">
    <property type="protein sequence ID" value="GFD07054.1"/>
    <property type="molecule type" value="Genomic_DNA"/>
</dbReference>